<dbReference type="PROSITE" id="PS51257">
    <property type="entry name" value="PROKAR_LIPOPROTEIN"/>
    <property type="match status" value="1"/>
</dbReference>
<dbReference type="AlphaFoldDB" id="A0A940DPD1"/>
<proteinExistence type="predicted"/>
<evidence type="ECO:0000256" key="10">
    <source>
        <dbReference type="SAM" id="SignalP"/>
    </source>
</evidence>
<keyword evidence="6" id="KW-0418">Kinase</keyword>
<dbReference type="GO" id="GO:0046983">
    <property type="term" value="F:protein dimerization activity"/>
    <property type="evidence" value="ECO:0007669"/>
    <property type="project" value="InterPro"/>
</dbReference>
<keyword evidence="10" id="KW-0732">Signal</keyword>
<dbReference type="PANTHER" id="PTHR24421">
    <property type="entry name" value="NITRATE/NITRITE SENSOR PROTEIN NARX-RELATED"/>
    <property type="match status" value="1"/>
</dbReference>
<dbReference type="InterPro" id="IPR036890">
    <property type="entry name" value="HATPase_C_sf"/>
</dbReference>
<evidence type="ECO:0000313" key="12">
    <source>
        <dbReference type="EMBL" id="MBO8454649.1"/>
    </source>
</evidence>
<keyword evidence="8" id="KW-0902">Two-component regulatory system</keyword>
<dbReference type="PANTHER" id="PTHR24421:SF10">
    <property type="entry name" value="NITRATE_NITRITE SENSOR PROTEIN NARQ"/>
    <property type="match status" value="1"/>
</dbReference>
<evidence type="ECO:0000256" key="6">
    <source>
        <dbReference type="ARBA" id="ARBA00022777"/>
    </source>
</evidence>
<feature type="signal peptide" evidence="10">
    <location>
        <begin position="1"/>
        <end position="21"/>
    </location>
</feature>
<evidence type="ECO:0000256" key="1">
    <source>
        <dbReference type="ARBA" id="ARBA00000085"/>
    </source>
</evidence>
<protein>
    <recommendedName>
        <fullName evidence="2">histidine kinase</fullName>
        <ecNumber evidence="2">2.7.13.3</ecNumber>
    </recommendedName>
</protein>
<dbReference type="GO" id="GO:0000155">
    <property type="term" value="F:phosphorelay sensor kinase activity"/>
    <property type="evidence" value="ECO:0007669"/>
    <property type="project" value="InterPro"/>
</dbReference>
<dbReference type="Pfam" id="PF07730">
    <property type="entry name" value="HisKA_3"/>
    <property type="match status" value="1"/>
</dbReference>
<dbReference type="SMART" id="SM00028">
    <property type="entry name" value="TPR"/>
    <property type="match status" value="5"/>
</dbReference>
<keyword evidence="7" id="KW-0067">ATP-binding</keyword>
<gene>
    <name evidence="12" type="ORF">IAC07_08020</name>
</gene>
<dbReference type="SUPFAM" id="SSF48452">
    <property type="entry name" value="TPR-like"/>
    <property type="match status" value="1"/>
</dbReference>
<comment type="catalytic activity">
    <reaction evidence="1">
        <text>ATP + protein L-histidine = ADP + protein N-phospho-L-histidine.</text>
        <dbReference type="EC" id="2.7.13.3"/>
    </reaction>
</comment>
<evidence type="ECO:0000259" key="11">
    <source>
        <dbReference type="Pfam" id="PF07730"/>
    </source>
</evidence>
<evidence type="ECO:0000256" key="2">
    <source>
        <dbReference type="ARBA" id="ARBA00012438"/>
    </source>
</evidence>
<name>A0A940DPD1_9BACT</name>
<dbReference type="GO" id="GO:0016020">
    <property type="term" value="C:membrane"/>
    <property type="evidence" value="ECO:0007669"/>
    <property type="project" value="InterPro"/>
</dbReference>
<accession>A0A940DPD1</accession>
<dbReference type="CDD" id="cd16917">
    <property type="entry name" value="HATPase_UhpB-NarQ-NarX-like"/>
    <property type="match status" value="1"/>
</dbReference>
<dbReference type="Pfam" id="PF13374">
    <property type="entry name" value="TPR_10"/>
    <property type="match status" value="1"/>
</dbReference>
<feature type="transmembrane region" description="Helical" evidence="9">
    <location>
        <begin position="398"/>
        <end position="418"/>
    </location>
</feature>
<evidence type="ECO:0000313" key="13">
    <source>
        <dbReference type="Proteomes" id="UP000771749"/>
    </source>
</evidence>
<keyword evidence="9" id="KW-0812">Transmembrane</keyword>
<sequence>MKNFFRRIPVVPVMFFLTVLASSCSPGGDSGARISGNEKDSLAMLWLDRGIYYGYRDADSALYCSRQGLKYAGPENPELYVALLTNAAEASFAMGDMDESIRAHLHAYDEATRLGSSAGIRSSLLASAGLSWKRKSEFDSALFYYNKAVSLLEGQEGVSSEMSHVLVNIAALYVSFSRLDEAEVYARKAVEATSEDTDIDDIIYAYSTVGAILAKTGRYDGSMRFLREALGIARKLGEPKFELKVLNYILAMFNYTGERDSVEFYDMQAVRLMDDLAENLPEVLGYKETAAKVFSSVGKYRESNMILSELLADAGKNEQSAPDILYQCMARNYMAMHMYREASECYEKAYAASDSIHSADVQNQLSEWSVKYDTREKELEISRLEAERIKERSARLQWLMTAVILMLAFLSATISYVFRSRSRRRTAELDYARKYIEGLEKERRRIAEDLHDGVCNDLLGIGMLLKSVCGGRKDMSGKSGALAGAADIVDMIEKLRKDVRYISHELMPPEFRFSTLDEIMAAHMEKFSMQTDISLEFVKSAEGNEWKNIPENISYEVYRIFQELLSNILRHSEARDIEVCLRLGKNMLQLDFDTDAKVEFPADGRLRQESKGIGLSVIRERVKTIGACLGMKGRHFSLTVPLDNRRRRTK</sequence>
<evidence type="ECO:0000256" key="4">
    <source>
        <dbReference type="ARBA" id="ARBA00022679"/>
    </source>
</evidence>
<dbReference type="Gene3D" id="3.30.565.10">
    <property type="entry name" value="Histidine kinase-like ATPase, C-terminal domain"/>
    <property type="match status" value="1"/>
</dbReference>
<organism evidence="12 13">
    <name type="scientific">Candidatus Cryptobacteroides gallistercoris</name>
    <dbReference type="NCBI Taxonomy" id="2840765"/>
    <lineage>
        <taxon>Bacteria</taxon>
        <taxon>Pseudomonadati</taxon>
        <taxon>Bacteroidota</taxon>
        <taxon>Bacteroidia</taxon>
        <taxon>Bacteroidales</taxon>
        <taxon>Candidatus Cryptobacteroides</taxon>
    </lineage>
</organism>
<dbReference type="EC" id="2.7.13.3" evidence="2"/>
<evidence type="ECO:0000256" key="3">
    <source>
        <dbReference type="ARBA" id="ARBA00022553"/>
    </source>
</evidence>
<feature type="chain" id="PRO_5036863631" description="histidine kinase" evidence="10">
    <location>
        <begin position="22"/>
        <end position="650"/>
    </location>
</feature>
<dbReference type="SUPFAM" id="SSF55874">
    <property type="entry name" value="ATPase domain of HSP90 chaperone/DNA topoisomerase II/histidine kinase"/>
    <property type="match status" value="1"/>
</dbReference>
<dbReference type="InterPro" id="IPR011712">
    <property type="entry name" value="Sig_transdc_His_kin_sub3_dim/P"/>
</dbReference>
<evidence type="ECO:0000256" key="5">
    <source>
        <dbReference type="ARBA" id="ARBA00022741"/>
    </source>
</evidence>
<dbReference type="Gene3D" id="1.20.5.1930">
    <property type="match status" value="1"/>
</dbReference>
<dbReference type="GO" id="GO:0005524">
    <property type="term" value="F:ATP binding"/>
    <property type="evidence" value="ECO:0007669"/>
    <property type="project" value="UniProtKB-KW"/>
</dbReference>
<evidence type="ECO:0000256" key="9">
    <source>
        <dbReference type="SAM" id="Phobius"/>
    </source>
</evidence>
<keyword evidence="4" id="KW-0808">Transferase</keyword>
<keyword evidence="9" id="KW-1133">Transmembrane helix</keyword>
<dbReference type="InterPro" id="IPR019734">
    <property type="entry name" value="TPR_rpt"/>
</dbReference>
<dbReference type="InterPro" id="IPR050482">
    <property type="entry name" value="Sensor_HK_TwoCompSys"/>
</dbReference>
<reference evidence="12" key="1">
    <citation type="submission" date="2020-10" db="EMBL/GenBank/DDBJ databases">
        <authorList>
            <person name="Gilroy R."/>
        </authorList>
    </citation>
    <scope>NUCLEOTIDE SEQUENCE</scope>
    <source>
        <strain evidence="12">F1-3629</strain>
    </source>
</reference>
<dbReference type="EMBL" id="JADIMJ010000123">
    <property type="protein sequence ID" value="MBO8454649.1"/>
    <property type="molecule type" value="Genomic_DNA"/>
</dbReference>
<reference evidence="12" key="2">
    <citation type="journal article" date="2021" name="PeerJ">
        <title>Extensive microbial diversity within the chicken gut microbiome revealed by metagenomics and culture.</title>
        <authorList>
            <person name="Gilroy R."/>
            <person name="Ravi A."/>
            <person name="Getino M."/>
            <person name="Pursley I."/>
            <person name="Horton D.L."/>
            <person name="Alikhan N.F."/>
            <person name="Baker D."/>
            <person name="Gharbi K."/>
            <person name="Hall N."/>
            <person name="Watson M."/>
            <person name="Adriaenssens E.M."/>
            <person name="Foster-Nyarko E."/>
            <person name="Jarju S."/>
            <person name="Secka A."/>
            <person name="Antonio M."/>
            <person name="Oren A."/>
            <person name="Chaudhuri R.R."/>
            <person name="La Ragione R."/>
            <person name="Hildebrand F."/>
            <person name="Pallen M.J."/>
        </authorList>
    </citation>
    <scope>NUCLEOTIDE SEQUENCE</scope>
    <source>
        <strain evidence="12">F1-3629</strain>
    </source>
</reference>
<keyword evidence="9" id="KW-0472">Membrane</keyword>
<evidence type="ECO:0000256" key="8">
    <source>
        <dbReference type="ARBA" id="ARBA00023012"/>
    </source>
</evidence>
<feature type="domain" description="Signal transduction histidine kinase subgroup 3 dimerisation and phosphoacceptor" evidence="11">
    <location>
        <begin position="442"/>
        <end position="509"/>
    </location>
</feature>
<evidence type="ECO:0000256" key="7">
    <source>
        <dbReference type="ARBA" id="ARBA00022840"/>
    </source>
</evidence>
<dbReference type="Gene3D" id="1.25.40.10">
    <property type="entry name" value="Tetratricopeptide repeat domain"/>
    <property type="match status" value="2"/>
</dbReference>
<dbReference type="InterPro" id="IPR011990">
    <property type="entry name" value="TPR-like_helical_dom_sf"/>
</dbReference>
<keyword evidence="3" id="KW-0597">Phosphoprotein</keyword>
<comment type="caution">
    <text evidence="12">The sequence shown here is derived from an EMBL/GenBank/DDBJ whole genome shotgun (WGS) entry which is preliminary data.</text>
</comment>
<keyword evidence="5" id="KW-0547">Nucleotide-binding</keyword>
<dbReference type="Proteomes" id="UP000771749">
    <property type="component" value="Unassembled WGS sequence"/>
</dbReference>